<dbReference type="SUPFAM" id="SSF51126">
    <property type="entry name" value="Pectin lyase-like"/>
    <property type="match status" value="1"/>
</dbReference>
<evidence type="ECO:0000256" key="2">
    <source>
        <dbReference type="ARBA" id="ARBA00022525"/>
    </source>
</evidence>
<accession>A0A0L6VGE2</accession>
<keyword evidence="5" id="KW-1185">Reference proteome</keyword>
<comment type="caution">
    <text evidence="4">The sequence shown here is derived from an EMBL/GenBank/DDBJ whole genome shotgun (WGS) entry which is preliminary data.</text>
</comment>
<keyword evidence="2" id="KW-0964">Secreted</keyword>
<dbReference type="PANTHER" id="PTHR31736">
    <property type="match status" value="1"/>
</dbReference>
<dbReference type="VEuPathDB" id="FungiDB:VP01_1690g3"/>
<evidence type="ECO:0000256" key="3">
    <source>
        <dbReference type="ARBA" id="ARBA00023157"/>
    </source>
</evidence>
<dbReference type="Gene3D" id="2.160.20.10">
    <property type="entry name" value="Single-stranded right-handed beta-helix, Pectin lyase-like"/>
    <property type="match status" value="1"/>
</dbReference>
<dbReference type="InterPro" id="IPR012334">
    <property type="entry name" value="Pectin_lyas_fold"/>
</dbReference>
<comment type="subcellular location">
    <subcellularLocation>
        <location evidence="1">Secreted</location>
    </subcellularLocation>
</comment>
<protein>
    <recommendedName>
        <fullName evidence="6">Polygalacturonase</fullName>
    </recommendedName>
</protein>
<proteinExistence type="predicted"/>
<evidence type="ECO:0000313" key="4">
    <source>
        <dbReference type="EMBL" id="KNZ59632.1"/>
    </source>
</evidence>
<evidence type="ECO:0000256" key="1">
    <source>
        <dbReference type="ARBA" id="ARBA00004613"/>
    </source>
</evidence>
<evidence type="ECO:0008006" key="6">
    <source>
        <dbReference type="Google" id="ProtNLM"/>
    </source>
</evidence>
<organism evidence="4 5">
    <name type="scientific">Puccinia sorghi</name>
    <dbReference type="NCBI Taxonomy" id="27349"/>
    <lineage>
        <taxon>Eukaryota</taxon>
        <taxon>Fungi</taxon>
        <taxon>Dikarya</taxon>
        <taxon>Basidiomycota</taxon>
        <taxon>Pucciniomycotina</taxon>
        <taxon>Pucciniomycetes</taxon>
        <taxon>Pucciniales</taxon>
        <taxon>Pucciniaceae</taxon>
        <taxon>Puccinia</taxon>
    </lineage>
</organism>
<reference evidence="4 5" key="1">
    <citation type="submission" date="2015-08" db="EMBL/GenBank/DDBJ databases">
        <title>Next Generation Sequencing and Analysis of the Genome of Puccinia sorghi L Schw, the Causal Agent of Maize Common Rust.</title>
        <authorList>
            <person name="Rochi L."/>
            <person name="Burguener G."/>
            <person name="Darino M."/>
            <person name="Turjanski A."/>
            <person name="Kreff E."/>
            <person name="Dieguez M.J."/>
            <person name="Sacco F."/>
        </authorList>
    </citation>
    <scope>NUCLEOTIDE SEQUENCE [LARGE SCALE GENOMIC DNA]</scope>
    <source>
        <strain evidence="4 5">RO10H11247</strain>
    </source>
</reference>
<gene>
    <name evidence="4" type="ORF">VP01_1690g3</name>
</gene>
<dbReference type="AlphaFoldDB" id="A0A0L6VGE2"/>
<dbReference type="EMBL" id="LAVV01006493">
    <property type="protein sequence ID" value="KNZ59632.1"/>
    <property type="molecule type" value="Genomic_DNA"/>
</dbReference>
<dbReference type="GO" id="GO:0005576">
    <property type="term" value="C:extracellular region"/>
    <property type="evidence" value="ECO:0007669"/>
    <property type="project" value="UniProtKB-SubCell"/>
</dbReference>
<sequence>MFHGTEMHPYHHSVEIHNFRINCTTIGTTDGVDVSGKNMLVSIAPSFSDTDRNVNRCRCVTAKSPLDGLLVENIQCITTDGKSSHPPFFSPSLCKHPPALAIEPTYSWYFGREAKDYSIQNILYRNVSLTNASHGVSHLYPPVAMAAHELLAHDWMVLKSYASATGIVRNITYTDFTLVSSRCFFDYTWGDTLRPHKRAEGVQQWADATFVNFKGTGSNTRSLVTLNCPPSSPCYNFQVRPSPHSLPYSCPHSFNLVSCMYIRIGSLPACDPAARPQFLTSS</sequence>
<evidence type="ECO:0000313" key="5">
    <source>
        <dbReference type="Proteomes" id="UP000037035"/>
    </source>
</evidence>
<dbReference type="STRING" id="27349.A0A0L6VGE2"/>
<dbReference type="InterPro" id="IPR011050">
    <property type="entry name" value="Pectin_lyase_fold/virulence"/>
</dbReference>
<name>A0A0L6VGE2_9BASI</name>
<dbReference type="OrthoDB" id="2268901at2759"/>
<keyword evidence="3" id="KW-1015">Disulfide bond</keyword>
<dbReference type="Proteomes" id="UP000037035">
    <property type="component" value="Unassembled WGS sequence"/>
</dbReference>
<dbReference type="PANTHER" id="PTHR31736:SF19">
    <property type="entry name" value="PECTIN LYASE SUPERFAMILY PROTEIN-RELATED"/>
    <property type="match status" value="1"/>
</dbReference>